<dbReference type="AlphaFoldDB" id="A0A1Y2MH09"/>
<evidence type="ECO:0000313" key="4">
    <source>
        <dbReference type="Proteomes" id="UP000194360"/>
    </source>
</evidence>
<dbReference type="PROSITE" id="PS51898">
    <property type="entry name" value="TYR_RECOMBINASE"/>
    <property type="match status" value="1"/>
</dbReference>
<dbReference type="InterPro" id="IPR011010">
    <property type="entry name" value="DNA_brk_join_enz"/>
</dbReference>
<comment type="caution">
    <text evidence="3">The sequence shown here is derived from an EMBL/GenBank/DDBJ whole genome shotgun (WGS) entry which is preliminary data.</text>
</comment>
<organism evidence="3 4">
    <name type="scientific">Pseudonocardia autotrophica</name>
    <name type="common">Amycolata autotrophica</name>
    <name type="synonym">Nocardia autotrophica</name>
    <dbReference type="NCBI Taxonomy" id="2074"/>
    <lineage>
        <taxon>Bacteria</taxon>
        <taxon>Bacillati</taxon>
        <taxon>Actinomycetota</taxon>
        <taxon>Actinomycetes</taxon>
        <taxon>Pseudonocardiales</taxon>
        <taxon>Pseudonocardiaceae</taxon>
        <taxon>Pseudonocardia</taxon>
    </lineage>
</organism>
<proteinExistence type="predicted"/>
<evidence type="ECO:0000313" key="3">
    <source>
        <dbReference type="EMBL" id="OSY34566.1"/>
    </source>
</evidence>
<dbReference type="Proteomes" id="UP000194360">
    <property type="component" value="Unassembled WGS sequence"/>
</dbReference>
<accession>A0A1Y2MH09</accession>
<gene>
    <name evidence="3" type="ORF">BG845_06735</name>
</gene>
<dbReference type="InterPro" id="IPR013762">
    <property type="entry name" value="Integrase-like_cat_sf"/>
</dbReference>
<name>A0A1Y2MH09_PSEAH</name>
<protein>
    <submittedName>
        <fullName evidence="3">Phage integrase family protein</fullName>
    </submittedName>
</protein>
<feature type="domain" description="Tyr recombinase" evidence="2">
    <location>
        <begin position="1"/>
        <end position="157"/>
    </location>
</feature>
<keyword evidence="4" id="KW-1185">Reference proteome</keyword>
<dbReference type="Gene3D" id="1.10.443.10">
    <property type="entry name" value="Intergrase catalytic core"/>
    <property type="match status" value="1"/>
</dbReference>
<evidence type="ECO:0000259" key="2">
    <source>
        <dbReference type="PROSITE" id="PS51898"/>
    </source>
</evidence>
<dbReference type="SUPFAM" id="SSF56349">
    <property type="entry name" value="DNA breaking-rejoining enzymes"/>
    <property type="match status" value="1"/>
</dbReference>
<dbReference type="EMBL" id="MIGB01000078">
    <property type="protein sequence ID" value="OSY34566.1"/>
    <property type="molecule type" value="Genomic_DNA"/>
</dbReference>
<evidence type="ECO:0000256" key="1">
    <source>
        <dbReference type="ARBA" id="ARBA00023172"/>
    </source>
</evidence>
<dbReference type="GO" id="GO:0003677">
    <property type="term" value="F:DNA binding"/>
    <property type="evidence" value="ECO:0007669"/>
    <property type="project" value="InterPro"/>
</dbReference>
<dbReference type="InterPro" id="IPR002104">
    <property type="entry name" value="Integrase_catalytic"/>
</dbReference>
<keyword evidence="1" id="KW-0233">DNA recombination</keyword>
<sequence length="161" mass="17282">MCRASEVLELADLGGSRVEVHDHGFGVSGVGGDKPELVGLPRAERPEHCPLTALDTWLELSGITTGPVLRKVSTGNRVLDKPLHPESINNLVHAAATRAGLPGGPYSAHSLRAGFVTYAHLRGASDRAIAHQTRHRSIDTITTYIRVDDVFTDNAVLHLGR</sequence>
<reference evidence="3 4" key="1">
    <citation type="submission" date="2016-09" db="EMBL/GenBank/DDBJ databases">
        <title>Pseudonocardia autotrophica DSM535, a candidate organism with high potential of specific P450 cytochromes.</title>
        <authorList>
            <person name="Grumaz C."/>
            <person name="Vainshtein Y."/>
            <person name="Kirstahler P."/>
            <person name="Sohn K."/>
        </authorList>
    </citation>
    <scope>NUCLEOTIDE SEQUENCE [LARGE SCALE GENOMIC DNA]</scope>
    <source>
        <strain evidence="3 4">DSM 535</strain>
    </source>
</reference>
<dbReference type="GO" id="GO:0006310">
    <property type="term" value="P:DNA recombination"/>
    <property type="evidence" value="ECO:0007669"/>
    <property type="project" value="UniProtKB-KW"/>
</dbReference>
<dbReference type="GO" id="GO:0015074">
    <property type="term" value="P:DNA integration"/>
    <property type="evidence" value="ECO:0007669"/>
    <property type="project" value="InterPro"/>
</dbReference>